<evidence type="ECO:0000313" key="7">
    <source>
        <dbReference type="Proteomes" id="UP001162640"/>
    </source>
</evidence>
<dbReference type="Gene3D" id="1.20.5.170">
    <property type="match status" value="1"/>
</dbReference>
<organism evidence="6 7">
    <name type="scientific">Triparma laevis f. inornata</name>
    <dbReference type="NCBI Taxonomy" id="1714386"/>
    <lineage>
        <taxon>Eukaryota</taxon>
        <taxon>Sar</taxon>
        <taxon>Stramenopiles</taxon>
        <taxon>Ochrophyta</taxon>
        <taxon>Bolidophyceae</taxon>
        <taxon>Parmales</taxon>
        <taxon>Triparmaceae</taxon>
        <taxon>Triparma</taxon>
    </lineage>
</organism>
<proteinExistence type="predicted"/>
<evidence type="ECO:0000256" key="2">
    <source>
        <dbReference type="ARBA" id="ARBA00023125"/>
    </source>
</evidence>
<dbReference type="InterPro" id="IPR004827">
    <property type="entry name" value="bZIP"/>
</dbReference>
<dbReference type="InterPro" id="IPR043452">
    <property type="entry name" value="BZIP46-like"/>
</dbReference>
<dbReference type="GO" id="GO:0003700">
    <property type="term" value="F:DNA-binding transcription factor activity"/>
    <property type="evidence" value="ECO:0007669"/>
    <property type="project" value="InterPro"/>
</dbReference>
<keyword evidence="3" id="KW-0539">Nucleus</keyword>
<feature type="compositionally biased region" description="Basic and acidic residues" evidence="4">
    <location>
        <begin position="115"/>
        <end position="124"/>
    </location>
</feature>
<feature type="domain" description="BZIP" evidence="5">
    <location>
        <begin position="321"/>
        <end position="365"/>
    </location>
</feature>
<feature type="compositionally biased region" description="Polar residues" evidence="4">
    <location>
        <begin position="23"/>
        <end position="34"/>
    </location>
</feature>
<feature type="compositionally biased region" description="Polar residues" evidence="4">
    <location>
        <begin position="264"/>
        <end position="276"/>
    </location>
</feature>
<dbReference type="AlphaFoldDB" id="A0A9W6ZQU0"/>
<dbReference type="Proteomes" id="UP001162640">
    <property type="component" value="Unassembled WGS sequence"/>
</dbReference>
<comment type="caution">
    <text evidence="6">The sequence shown here is derived from an EMBL/GenBank/DDBJ whole genome shotgun (WGS) entry which is preliminary data.</text>
</comment>
<dbReference type="PANTHER" id="PTHR22952">
    <property type="entry name" value="CAMP-RESPONSE ELEMENT BINDING PROTEIN-RELATED"/>
    <property type="match status" value="1"/>
</dbReference>
<dbReference type="Pfam" id="PF00170">
    <property type="entry name" value="bZIP_1"/>
    <property type="match status" value="1"/>
</dbReference>
<dbReference type="GO" id="GO:0045893">
    <property type="term" value="P:positive regulation of DNA-templated transcription"/>
    <property type="evidence" value="ECO:0007669"/>
    <property type="project" value="InterPro"/>
</dbReference>
<name>A0A9W6ZQU0_9STRA</name>
<dbReference type="GO" id="GO:0003677">
    <property type="term" value="F:DNA binding"/>
    <property type="evidence" value="ECO:0007669"/>
    <property type="project" value="UniProtKB-KW"/>
</dbReference>
<dbReference type="PROSITE" id="PS50217">
    <property type="entry name" value="BZIP"/>
    <property type="match status" value="1"/>
</dbReference>
<evidence type="ECO:0000256" key="1">
    <source>
        <dbReference type="ARBA" id="ARBA00004123"/>
    </source>
</evidence>
<protein>
    <recommendedName>
        <fullName evidence="5">BZIP domain-containing protein</fullName>
    </recommendedName>
</protein>
<dbReference type="GO" id="GO:0005634">
    <property type="term" value="C:nucleus"/>
    <property type="evidence" value="ECO:0007669"/>
    <property type="project" value="UniProtKB-SubCell"/>
</dbReference>
<accession>A0A9W6ZQU0</accession>
<feature type="region of interest" description="Disordered" evidence="4">
    <location>
        <begin position="22"/>
        <end position="48"/>
    </location>
</feature>
<comment type="subcellular location">
    <subcellularLocation>
        <location evidence="1">Nucleus</location>
    </subcellularLocation>
</comment>
<evidence type="ECO:0000256" key="3">
    <source>
        <dbReference type="ARBA" id="ARBA00023242"/>
    </source>
</evidence>
<feature type="compositionally biased region" description="Basic and acidic residues" evidence="4">
    <location>
        <begin position="320"/>
        <end position="336"/>
    </location>
</feature>
<feature type="region of interest" description="Disordered" evidence="4">
    <location>
        <begin position="104"/>
        <end position="158"/>
    </location>
</feature>
<dbReference type="InterPro" id="IPR046347">
    <property type="entry name" value="bZIP_sf"/>
</dbReference>
<evidence type="ECO:0000259" key="5">
    <source>
        <dbReference type="PROSITE" id="PS50217"/>
    </source>
</evidence>
<sequence>MTRINPLKCCEKHLALKIYTAPPRSNNNVGNNGKSDAPMPTPPDFIQDWNQEDDLLSFFLSGDGGGGTGLTPPMPVFTPEGGQVPQGYQGPPVSSATQVANPTGGNPIGMVNPSRKADKPKPESFNDAVAAAGKRNQRSRKKSEKAAAQMREEDWEDEEDAYQKTPMMNHYGGSMQPNPSQQQPNDHVKWINQINQQIQQGQHNIPTPPTFMDGMPMLNSDQTIDRYGAMNQSGVSITPNQPHGSYPSQPMGIPSSTVSTGHGYNSHIGNMSSSHPGQEYGEDYYDPSFGGNGDRMGRSAPGPGMMGRSPTDEGGGQQTADERRARRLARNRESARQSRRRKKEYLALLSEKVASLNDEIDKLRQTHLGLSVKQLDSVKTRYISELGQTTDSSRIQTLLKKLWDNTAPNCEERKEATAFQWRTASNILLPSHRKFIIWLANQEDGFFKKNKSTANERVSSKQLGERLTNDGKGGKTEGATNFWPLFCYDISFSYDQEERLVAALKQRLQVTHREKLSAAEKLVDRTGDAITTLMEQTDRLHEEALFDILTPQQAASYKSYMQQQRPTVKKAFATVGIIAEEDKQKVFAELEKALKDISVSENKKEEECGVVLEVATAETEIMRKLLNKLVEITG</sequence>
<dbReference type="SUPFAM" id="SSF57959">
    <property type="entry name" value="Leucine zipper domain"/>
    <property type="match status" value="1"/>
</dbReference>
<evidence type="ECO:0000313" key="6">
    <source>
        <dbReference type="EMBL" id="GMH57621.1"/>
    </source>
</evidence>
<dbReference type="PRINTS" id="PR00041">
    <property type="entry name" value="LEUZIPPRCREB"/>
</dbReference>
<dbReference type="CDD" id="cd14811">
    <property type="entry name" value="bZIP_u2"/>
    <property type="match status" value="1"/>
</dbReference>
<feature type="region of interest" description="Disordered" evidence="4">
    <location>
        <begin position="264"/>
        <end position="341"/>
    </location>
</feature>
<dbReference type="PROSITE" id="PS00036">
    <property type="entry name" value="BZIP_BASIC"/>
    <property type="match status" value="1"/>
</dbReference>
<reference evidence="7" key="1">
    <citation type="journal article" date="2023" name="Commun. Biol.">
        <title>Genome analysis of Parmales, the sister group of diatoms, reveals the evolutionary specialization of diatoms from phago-mixotrophs to photoautotrophs.</title>
        <authorList>
            <person name="Ban H."/>
            <person name="Sato S."/>
            <person name="Yoshikawa S."/>
            <person name="Yamada K."/>
            <person name="Nakamura Y."/>
            <person name="Ichinomiya M."/>
            <person name="Sato N."/>
            <person name="Blanc-Mathieu R."/>
            <person name="Endo H."/>
            <person name="Kuwata A."/>
            <person name="Ogata H."/>
        </authorList>
    </citation>
    <scope>NUCLEOTIDE SEQUENCE [LARGE SCALE GENOMIC DNA]</scope>
</reference>
<gene>
    <name evidence="6" type="ORF">TL16_g02428</name>
</gene>
<keyword evidence="2" id="KW-0238">DNA-binding</keyword>
<dbReference type="EMBL" id="BLQM01000059">
    <property type="protein sequence ID" value="GMH57621.1"/>
    <property type="molecule type" value="Genomic_DNA"/>
</dbReference>
<dbReference type="SMART" id="SM00338">
    <property type="entry name" value="BRLZ"/>
    <property type="match status" value="1"/>
</dbReference>
<evidence type="ECO:0000256" key="4">
    <source>
        <dbReference type="SAM" id="MobiDB-lite"/>
    </source>
</evidence>